<dbReference type="GO" id="GO:0015288">
    <property type="term" value="F:porin activity"/>
    <property type="evidence" value="ECO:0007669"/>
    <property type="project" value="TreeGrafter"/>
</dbReference>
<evidence type="ECO:0000313" key="10">
    <source>
        <dbReference type="Proteomes" id="UP000763088"/>
    </source>
</evidence>
<protein>
    <submittedName>
        <fullName evidence="9">TolC family protein</fullName>
    </submittedName>
</protein>
<dbReference type="GO" id="GO:1990281">
    <property type="term" value="C:efflux pump complex"/>
    <property type="evidence" value="ECO:0007669"/>
    <property type="project" value="TreeGrafter"/>
</dbReference>
<dbReference type="InterPro" id="IPR051906">
    <property type="entry name" value="TolC-like"/>
</dbReference>
<evidence type="ECO:0000313" key="9">
    <source>
        <dbReference type="EMBL" id="MBE6266149.1"/>
    </source>
</evidence>
<evidence type="ECO:0000256" key="6">
    <source>
        <dbReference type="ARBA" id="ARBA00023136"/>
    </source>
</evidence>
<comment type="similarity">
    <text evidence="2">Belongs to the outer membrane factor (OMF) (TC 1.B.17) family.</text>
</comment>
<accession>A0A928GHC7</accession>
<keyword evidence="5" id="KW-0812">Transmembrane</keyword>
<keyword evidence="7" id="KW-0998">Cell outer membrane</keyword>
<evidence type="ECO:0000256" key="3">
    <source>
        <dbReference type="ARBA" id="ARBA00022448"/>
    </source>
</evidence>
<feature type="coiled-coil region" evidence="8">
    <location>
        <begin position="347"/>
        <end position="374"/>
    </location>
</feature>
<name>A0A928GHC7_XYLRU</name>
<comment type="subcellular location">
    <subcellularLocation>
        <location evidence="1">Cell outer membrane</location>
    </subcellularLocation>
</comment>
<evidence type="ECO:0000256" key="2">
    <source>
        <dbReference type="ARBA" id="ARBA00007613"/>
    </source>
</evidence>
<dbReference type="PANTHER" id="PTHR30026:SF20">
    <property type="entry name" value="OUTER MEMBRANE PROTEIN TOLC"/>
    <property type="match status" value="1"/>
</dbReference>
<sequence length="459" mass="52319">MIVIKHLSLQYKIQMIMIRTILCFSVSLCFLSAQAQMLNMRQCMQYAVEHNHDVKRAELELDNYKAQKTSAIGNFLPSMDAGIGAQYNFGRAIDPETNTYTDVSTFYNGYQLSASLPLFDGFSRIHALKAAKAGELMGLSALRQQQNQAALEVLQAYTNVAYYDGLVKMADEKVNETMLLLKQVRLLEEVGRKSAADVAQVESQKAEADYELIRQQNLFASALLELKKTMSYPINDSLSLEFVPNVGTFHSQRGNILFPTWEKILDNEHHPELLRARYQMQASKHEWHQARASLLPALSLSAGLSTTYFKTLNSETATSFSSQFKNNMGEYVGVSLSIPLFNRLQSIANVRRAKNNYKMACEAYEQKHLELEKLSREAWNDWQGYLKQTVQMKKKVEADSLAYQLTRRQYEEGLSTAIDLHTTSSQLLNSKATLLQCQLMTMVKHELVRYYNGETIWTE</sequence>
<dbReference type="InterPro" id="IPR003423">
    <property type="entry name" value="OMP_efflux"/>
</dbReference>
<organism evidence="9 10">
    <name type="scientific">Xylanibacter ruminicola</name>
    <name type="common">Prevotella ruminicola</name>
    <dbReference type="NCBI Taxonomy" id="839"/>
    <lineage>
        <taxon>Bacteria</taxon>
        <taxon>Pseudomonadati</taxon>
        <taxon>Bacteroidota</taxon>
        <taxon>Bacteroidia</taxon>
        <taxon>Bacteroidales</taxon>
        <taxon>Prevotellaceae</taxon>
        <taxon>Xylanibacter</taxon>
    </lineage>
</organism>
<feature type="coiled-coil region" evidence="8">
    <location>
        <begin position="47"/>
        <end position="74"/>
    </location>
</feature>
<dbReference type="GO" id="GO:0009279">
    <property type="term" value="C:cell outer membrane"/>
    <property type="evidence" value="ECO:0007669"/>
    <property type="project" value="UniProtKB-SubCell"/>
</dbReference>
<keyword evidence="3" id="KW-0813">Transport</keyword>
<keyword evidence="4" id="KW-1134">Transmembrane beta strand</keyword>
<reference evidence="9" key="1">
    <citation type="submission" date="2019-04" db="EMBL/GenBank/DDBJ databases">
        <title>Evolution of Biomass-Degrading Anaerobic Consortia Revealed by Metagenomics.</title>
        <authorList>
            <person name="Peng X."/>
        </authorList>
    </citation>
    <scope>NUCLEOTIDE SEQUENCE</scope>
    <source>
        <strain evidence="9">SIG141</strain>
    </source>
</reference>
<dbReference type="Proteomes" id="UP000763088">
    <property type="component" value="Unassembled WGS sequence"/>
</dbReference>
<dbReference type="PANTHER" id="PTHR30026">
    <property type="entry name" value="OUTER MEMBRANE PROTEIN TOLC"/>
    <property type="match status" value="1"/>
</dbReference>
<gene>
    <name evidence="9" type="ORF">E7102_06745</name>
</gene>
<dbReference type="GO" id="GO:0015562">
    <property type="term" value="F:efflux transmembrane transporter activity"/>
    <property type="evidence" value="ECO:0007669"/>
    <property type="project" value="InterPro"/>
</dbReference>
<keyword evidence="8" id="KW-0175">Coiled coil</keyword>
<keyword evidence="6" id="KW-0472">Membrane</keyword>
<proteinExistence type="inferred from homology"/>
<dbReference type="Gene3D" id="1.20.1600.10">
    <property type="entry name" value="Outer membrane efflux proteins (OEP)"/>
    <property type="match status" value="1"/>
</dbReference>
<dbReference type="EMBL" id="SUYD01000007">
    <property type="protein sequence ID" value="MBE6266149.1"/>
    <property type="molecule type" value="Genomic_DNA"/>
</dbReference>
<dbReference type="SUPFAM" id="SSF56954">
    <property type="entry name" value="Outer membrane efflux proteins (OEP)"/>
    <property type="match status" value="1"/>
</dbReference>
<evidence type="ECO:0000256" key="4">
    <source>
        <dbReference type="ARBA" id="ARBA00022452"/>
    </source>
</evidence>
<evidence type="ECO:0000256" key="8">
    <source>
        <dbReference type="SAM" id="Coils"/>
    </source>
</evidence>
<dbReference type="Pfam" id="PF02321">
    <property type="entry name" value="OEP"/>
    <property type="match status" value="2"/>
</dbReference>
<comment type="caution">
    <text evidence="9">The sequence shown here is derived from an EMBL/GenBank/DDBJ whole genome shotgun (WGS) entry which is preliminary data.</text>
</comment>
<evidence type="ECO:0000256" key="5">
    <source>
        <dbReference type="ARBA" id="ARBA00022692"/>
    </source>
</evidence>
<dbReference type="AlphaFoldDB" id="A0A928GHC7"/>
<evidence type="ECO:0000256" key="7">
    <source>
        <dbReference type="ARBA" id="ARBA00023237"/>
    </source>
</evidence>
<evidence type="ECO:0000256" key="1">
    <source>
        <dbReference type="ARBA" id="ARBA00004442"/>
    </source>
</evidence>